<dbReference type="InterPro" id="IPR001753">
    <property type="entry name" value="Enoyl-CoA_hydra/iso"/>
</dbReference>
<accession>A0ABW5UJ24</accession>
<protein>
    <submittedName>
        <fullName evidence="1">2,3-epoxybenzoyl-CoA dihydrolase</fullName>
        <ecNumber evidence="1">4.1.2.44</ecNumber>
    </submittedName>
</protein>
<keyword evidence="2" id="KW-1185">Reference proteome</keyword>
<dbReference type="GO" id="GO:0016829">
    <property type="term" value="F:lyase activity"/>
    <property type="evidence" value="ECO:0007669"/>
    <property type="project" value="UniProtKB-KW"/>
</dbReference>
<evidence type="ECO:0000313" key="1">
    <source>
        <dbReference type="EMBL" id="MFD2753557.1"/>
    </source>
</evidence>
<dbReference type="InterPro" id="IPR029045">
    <property type="entry name" value="ClpP/crotonase-like_dom_sf"/>
</dbReference>
<gene>
    <name evidence="1" type="primary">boxC</name>
    <name evidence="1" type="ORF">ACFSW6_05630</name>
</gene>
<dbReference type="EC" id="4.1.2.44" evidence="1"/>
<dbReference type="InterPro" id="IPR017633">
    <property type="entry name" value="Benz-CoA_dihydrodiol_lyase"/>
</dbReference>
<evidence type="ECO:0000313" key="2">
    <source>
        <dbReference type="Proteomes" id="UP001597463"/>
    </source>
</evidence>
<dbReference type="PANTHER" id="PTHR11941">
    <property type="entry name" value="ENOYL-COA HYDRATASE-RELATED"/>
    <property type="match status" value="1"/>
</dbReference>
<dbReference type="EMBL" id="JBHUMV010000002">
    <property type="protein sequence ID" value="MFD2753557.1"/>
    <property type="molecule type" value="Genomic_DNA"/>
</dbReference>
<comment type="caution">
    <text evidence="1">The sequence shown here is derived from an EMBL/GenBank/DDBJ whole genome shotgun (WGS) entry which is preliminary data.</text>
</comment>
<dbReference type="RefSeq" id="WP_066474629.1">
    <property type="nucleotide sequence ID" value="NZ_BCNT01000004.1"/>
</dbReference>
<dbReference type="PANTHER" id="PTHR11941:SF54">
    <property type="entry name" value="ENOYL-COA HYDRATASE, MITOCHONDRIAL"/>
    <property type="match status" value="1"/>
</dbReference>
<dbReference type="Pfam" id="PF00378">
    <property type="entry name" value="ECH_1"/>
    <property type="match status" value="1"/>
</dbReference>
<dbReference type="Gene3D" id="3.90.226.10">
    <property type="entry name" value="2-enoyl-CoA Hydratase, Chain A, domain 1"/>
    <property type="match status" value="2"/>
</dbReference>
<dbReference type="SUPFAM" id="SSF52096">
    <property type="entry name" value="ClpP/crotonase"/>
    <property type="match status" value="2"/>
</dbReference>
<proteinExistence type="predicted"/>
<sequence length="552" mass="60506">MQQQSLVDYRTEPSQYRHWSFEVDGPVARMKLDIAEDGGIRPGYKLKLNSYDLGVDIELHDALNRIRFEHPEVKSVIVTSGKERIFCSGANIFMLGVSSHAWKVNFCKFTNETRNGIEDSSRHDGLKFVAAVNGACAGGGYELALACDEIVLIDDRSSSVSLPEVPLLGVLPGTGGLTRVTDKRHVRHDLADIFCTSVEGVRGQRAVDWRLVDAVAKPAQFAATVEQHAQKLAATSQRPASAKGIALTRIERELGDASLGYRHVAVEIDRAKRSATVTVRAPQGPQPGDIDAIAQAGAAWWPLAMGRELDDAILHLRTNEPDIGTWILRTEGDAAAVLAADQVLLAHRDHWLVRETIGLLRRTLARLDVSSRSLFALIEPGSCFAGVLAELAFCADRAYMLVLPDEPGRQPTLVLDEFNFGLLPLVNDQSRLQRRFYEEAAPLEAARAAVGRALDGDAAQQLGLVTAALDDIDWEDEIRIAIEERAAMSPDALTGLEANLRFAGKENMVTRIFGRLSAWQNWIFNRPNAVGEKGALKLYGTGQKAGFDFNRV</sequence>
<dbReference type="NCBIfam" id="TIGR03222">
    <property type="entry name" value="benzo_boxC"/>
    <property type="match status" value="1"/>
</dbReference>
<reference evidence="2" key="1">
    <citation type="journal article" date="2019" name="Int. J. Syst. Evol. Microbiol.">
        <title>The Global Catalogue of Microorganisms (GCM) 10K type strain sequencing project: providing services to taxonomists for standard genome sequencing and annotation.</title>
        <authorList>
            <consortium name="The Broad Institute Genomics Platform"/>
            <consortium name="The Broad Institute Genome Sequencing Center for Infectious Disease"/>
            <person name="Wu L."/>
            <person name="Ma J."/>
        </authorList>
    </citation>
    <scope>NUCLEOTIDE SEQUENCE [LARGE SCALE GENOMIC DNA]</scope>
    <source>
        <strain evidence="2">TISTR 1906</strain>
    </source>
</reference>
<name>A0ABW5UJ24_9BURK</name>
<keyword evidence="1" id="KW-0456">Lyase</keyword>
<dbReference type="Proteomes" id="UP001597463">
    <property type="component" value="Unassembled WGS sequence"/>
</dbReference>
<dbReference type="CDD" id="cd06558">
    <property type="entry name" value="crotonase-like"/>
    <property type="match status" value="1"/>
</dbReference>
<organism evidence="1 2">
    <name type="scientific">Comamonas terrae</name>
    <dbReference type="NCBI Taxonomy" id="673548"/>
    <lineage>
        <taxon>Bacteria</taxon>
        <taxon>Pseudomonadati</taxon>
        <taxon>Pseudomonadota</taxon>
        <taxon>Betaproteobacteria</taxon>
        <taxon>Burkholderiales</taxon>
        <taxon>Comamonadaceae</taxon>
        <taxon>Comamonas</taxon>
    </lineage>
</organism>